<comment type="caution">
    <text evidence="4">The sequence shown here is derived from an EMBL/GenBank/DDBJ whole genome shotgun (WGS) entry which is preliminary data.</text>
</comment>
<feature type="region of interest" description="Disordered" evidence="1">
    <location>
        <begin position="75"/>
        <end position="94"/>
    </location>
</feature>
<feature type="transmembrane region" description="Helical" evidence="2">
    <location>
        <begin position="220"/>
        <end position="241"/>
    </location>
</feature>
<evidence type="ECO:0000313" key="4">
    <source>
        <dbReference type="EMBL" id="KAK3882603.1"/>
    </source>
</evidence>
<name>A0AAE1G3G8_PETCI</name>
<keyword evidence="5" id="KW-1185">Reference proteome</keyword>
<feature type="compositionally biased region" description="Low complexity" evidence="1">
    <location>
        <begin position="124"/>
        <end position="211"/>
    </location>
</feature>
<keyword evidence="2" id="KW-0812">Transmembrane</keyword>
<feature type="signal peptide" evidence="3">
    <location>
        <begin position="1"/>
        <end position="19"/>
    </location>
</feature>
<feature type="region of interest" description="Disordered" evidence="1">
    <location>
        <begin position="102"/>
        <end position="213"/>
    </location>
</feature>
<keyword evidence="2" id="KW-1133">Transmembrane helix</keyword>
<reference evidence="4" key="1">
    <citation type="submission" date="2023-10" db="EMBL/GenBank/DDBJ databases">
        <title>Genome assemblies of two species of porcelain crab, Petrolisthes cinctipes and Petrolisthes manimaculis (Anomura: Porcellanidae).</title>
        <authorList>
            <person name="Angst P."/>
        </authorList>
    </citation>
    <scope>NUCLEOTIDE SEQUENCE</scope>
    <source>
        <strain evidence="4">PB745_01</strain>
        <tissue evidence="4">Gill</tissue>
    </source>
</reference>
<evidence type="ECO:0000256" key="1">
    <source>
        <dbReference type="SAM" id="MobiDB-lite"/>
    </source>
</evidence>
<dbReference type="InterPro" id="IPR042351">
    <property type="entry name" value="C3orf18-like"/>
</dbReference>
<accession>A0AAE1G3G8</accession>
<evidence type="ECO:0000256" key="2">
    <source>
        <dbReference type="SAM" id="Phobius"/>
    </source>
</evidence>
<proteinExistence type="predicted"/>
<keyword evidence="2" id="KW-0472">Membrane</keyword>
<feature type="compositionally biased region" description="Polar residues" evidence="1">
    <location>
        <begin position="75"/>
        <end position="92"/>
    </location>
</feature>
<feature type="chain" id="PRO_5042004326" evidence="3">
    <location>
        <begin position="20"/>
        <end position="311"/>
    </location>
</feature>
<evidence type="ECO:0000313" key="5">
    <source>
        <dbReference type="Proteomes" id="UP001286313"/>
    </source>
</evidence>
<keyword evidence="3" id="KW-0732">Signal</keyword>
<dbReference type="AlphaFoldDB" id="A0AAE1G3G8"/>
<dbReference type="PANTHER" id="PTHR15868">
    <property type="entry name" value="SIMILAR TO RIKEN CDNA 6430571L13 GENE, SIMILAR TO G20 PROTEIN"/>
    <property type="match status" value="1"/>
</dbReference>
<feature type="compositionally biased region" description="Polar residues" evidence="1">
    <location>
        <begin position="105"/>
        <end position="123"/>
    </location>
</feature>
<sequence>MAVIVGLLVILATSLVVSPQDTDGASININPHSPPPTQYPYINNSINPLTELQTNSSLQSNVSNTNSYSTNLFQPSTPIQQSNTSDSPTVAVTTTDSKKITTTTGVSLPDTTTDIQPSQTSTLTTVSPNITTPSTPVNPSSTTPHTSTTSTTTVTTSPSKTTSDLNTTTTTTTTTIIPPSSIPPSSLSPTTSPTTTPTTSVPLTSPTTTPTAPHHTGASIAITLFILVTVILLIGAGVWWMRRRRQLERLRHQLMPMYNFDPAEDLDDWENQLLEEERSLRPEADKVQLYSGNATFEAAQKATQNDIGPKD</sequence>
<protein>
    <submittedName>
        <fullName evidence="4">Uncharacterized protein</fullName>
    </submittedName>
</protein>
<dbReference type="PANTHER" id="PTHR15868:SF0">
    <property type="entry name" value="SIMILAR TO RIKEN CDNA 6430571L13 GENE_ SIMILAR TO G20 PROTEIN"/>
    <property type="match status" value="1"/>
</dbReference>
<evidence type="ECO:0000256" key="3">
    <source>
        <dbReference type="SAM" id="SignalP"/>
    </source>
</evidence>
<dbReference type="EMBL" id="JAWQEG010001076">
    <property type="protein sequence ID" value="KAK3882603.1"/>
    <property type="molecule type" value="Genomic_DNA"/>
</dbReference>
<gene>
    <name evidence="4" type="ORF">Pcinc_013034</name>
</gene>
<dbReference type="Proteomes" id="UP001286313">
    <property type="component" value="Unassembled WGS sequence"/>
</dbReference>
<organism evidence="4 5">
    <name type="scientific">Petrolisthes cinctipes</name>
    <name type="common">Flat porcelain crab</name>
    <dbReference type="NCBI Taxonomy" id="88211"/>
    <lineage>
        <taxon>Eukaryota</taxon>
        <taxon>Metazoa</taxon>
        <taxon>Ecdysozoa</taxon>
        <taxon>Arthropoda</taxon>
        <taxon>Crustacea</taxon>
        <taxon>Multicrustacea</taxon>
        <taxon>Malacostraca</taxon>
        <taxon>Eumalacostraca</taxon>
        <taxon>Eucarida</taxon>
        <taxon>Decapoda</taxon>
        <taxon>Pleocyemata</taxon>
        <taxon>Anomura</taxon>
        <taxon>Galatheoidea</taxon>
        <taxon>Porcellanidae</taxon>
        <taxon>Petrolisthes</taxon>
    </lineage>
</organism>